<name>A0AAQ3QLZ0_9LILI</name>
<feature type="compositionally biased region" description="Basic and acidic residues" evidence="1">
    <location>
        <begin position="174"/>
        <end position="186"/>
    </location>
</feature>
<dbReference type="PANTHER" id="PTHR19446">
    <property type="entry name" value="REVERSE TRANSCRIPTASES"/>
    <property type="match status" value="1"/>
</dbReference>
<dbReference type="AlphaFoldDB" id="A0AAQ3QLZ0"/>
<gene>
    <name evidence="2" type="ORF">Cni_G24996</name>
</gene>
<proteinExistence type="predicted"/>
<feature type="compositionally biased region" description="Basic and acidic residues" evidence="1">
    <location>
        <begin position="33"/>
        <end position="54"/>
    </location>
</feature>
<organism evidence="2 3">
    <name type="scientific">Canna indica</name>
    <name type="common">Indian-shot</name>
    <dbReference type="NCBI Taxonomy" id="4628"/>
    <lineage>
        <taxon>Eukaryota</taxon>
        <taxon>Viridiplantae</taxon>
        <taxon>Streptophyta</taxon>
        <taxon>Embryophyta</taxon>
        <taxon>Tracheophyta</taxon>
        <taxon>Spermatophyta</taxon>
        <taxon>Magnoliopsida</taxon>
        <taxon>Liliopsida</taxon>
        <taxon>Zingiberales</taxon>
        <taxon>Cannaceae</taxon>
        <taxon>Canna</taxon>
    </lineage>
</organism>
<dbReference type="Proteomes" id="UP001327560">
    <property type="component" value="Chromosome 8"/>
</dbReference>
<protein>
    <submittedName>
        <fullName evidence="2">Uncharacterized protein</fullName>
    </submittedName>
</protein>
<evidence type="ECO:0000313" key="2">
    <source>
        <dbReference type="EMBL" id="WOL16214.1"/>
    </source>
</evidence>
<accession>A0AAQ3QLZ0</accession>
<sequence length="361" mass="41898">MPKGEYQLQKQIWKRQERTVGHKEEGCSQGGVVKEKLSSEKQERNENLSQCKEKEESLLGPWIQVQRKKRGYTKQNVAKAEQNMNSFMVLDNPTFEDIRKEEKKEESHKLETVTEEIAENSKGLIAEKGKGKLNEENEEQELNLLSKKISMSFRNILQNVKESGGFLDEGVDPEQSRNAERKGDKEVVQNCWEDTTQQGMTVGEAQKVLQKKLMEWNKNSVGCLENNVREALTKLRYLEDKEANVGISDDEERWYEDLWAEDRRSEYDISILRGEWKKVSVAEAKELVERFKEEKIWEAINGLGRGESPGSDGFILEFYLHCWDTIKKELKMEFEKIHEDAVIPSSGKETMLVMIPKKEKS</sequence>
<keyword evidence="3" id="KW-1185">Reference proteome</keyword>
<evidence type="ECO:0000256" key="1">
    <source>
        <dbReference type="SAM" id="MobiDB-lite"/>
    </source>
</evidence>
<dbReference type="EMBL" id="CP136897">
    <property type="protein sequence ID" value="WOL16214.1"/>
    <property type="molecule type" value="Genomic_DNA"/>
</dbReference>
<evidence type="ECO:0000313" key="3">
    <source>
        <dbReference type="Proteomes" id="UP001327560"/>
    </source>
</evidence>
<feature type="compositionally biased region" description="Basic and acidic residues" evidence="1">
    <location>
        <begin position="14"/>
        <end position="26"/>
    </location>
</feature>
<feature type="region of interest" description="Disordered" evidence="1">
    <location>
        <begin position="1"/>
        <end position="54"/>
    </location>
</feature>
<feature type="region of interest" description="Disordered" evidence="1">
    <location>
        <begin position="164"/>
        <end position="186"/>
    </location>
</feature>
<reference evidence="2 3" key="1">
    <citation type="submission" date="2023-10" db="EMBL/GenBank/DDBJ databases">
        <title>Chromosome-scale genome assembly provides insights into flower coloration mechanisms of Canna indica.</title>
        <authorList>
            <person name="Li C."/>
        </authorList>
    </citation>
    <scope>NUCLEOTIDE SEQUENCE [LARGE SCALE GENOMIC DNA]</scope>
    <source>
        <tissue evidence="2">Flower</tissue>
    </source>
</reference>